<dbReference type="Pfam" id="PF00350">
    <property type="entry name" value="Dynamin_N"/>
    <property type="match status" value="1"/>
</dbReference>
<dbReference type="PANTHER" id="PTHR11566">
    <property type="entry name" value="DYNAMIN"/>
    <property type="match status" value="1"/>
</dbReference>
<dbReference type="InterPro" id="IPR027417">
    <property type="entry name" value="P-loop_NTPase"/>
</dbReference>
<proteinExistence type="predicted"/>
<name>A0AAW1R019_9CHLO</name>
<evidence type="ECO:0000313" key="3">
    <source>
        <dbReference type="Proteomes" id="UP001438707"/>
    </source>
</evidence>
<evidence type="ECO:0000313" key="2">
    <source>
        <dbReference type="EMBL" id="KAK9827082.1"/>
    </source>
</evidence>
<dbReference type="AlphaFoldDB" id="A0AAW1R019"/>
<reference evidence="2 3" key="1">
    <citation type="journal article" date="2024" name="Nat. Commun.">
        <title>Phylogenomics reveals the evolutionary origins of lichenization in chlorophyte algae.</title>
        <authorList>
            <person name="Puginier C."/>
            <person name="Libourel C."/>
            <person name="Otte J."/>
            <person name="Skaloud P."/>
            <person name="Haon M."/>
            <person name="Grisel S."/>
            <person name="Petersen M."/>
            <person name="Berrin J.G."/>
            <person name="Delaux P.M."/>
            <person name="Dal Grande F."/>
            <person name="Keller J."/>
        </authorList>
    </citation>
    <scope>NUCLEOTIDE SEQUENCE [LARGE SCALE GENOMIC DNA]</scope>
    <source>
        <strain evidence="2 3">SAG 2145</strain>
    </source>
</reference>
<comment type="caution">
    <text evidence="2">The sequence shown here is derived from an EMBL/GenBank/DDBJ whole genome shotgun (WGS) entry which is preliminary data.</text>
</comment>
<dbReference type="GO" id="GO:0003924">
    <property type="term" value="F:GTPase activity"/>
    <property type="evidence" value="ECO:0007669"/>
    <property type="project" value="TreeGrafter"/>
</dbReference>
<dbReference type="GO" id="GO:0005874">
    <property type="term" value="C:microtubule"/>
    <property type="evidence" value="ECO:0007669"/>
    <property type="project" value="TreeGrafter"/>
</dbReference>
<dbReference type="PRINTS" id="PR00195">
    <property type="entry name" value="DYNAMIN"/>
</dbReference>
<sequence>MPLQLHILRRRRRECSVENSIQAQSIQEGGTDPSAFSSFCPADNLALSYLVWRDFLIAVESSWELPWLDDTTTRAPTRLQLQQVEDSKDSLIQVNWKDQPPQKLQKLEDIVQAVEQIMASIPPDAIVKDEVVVQIRDPSVISIEFIDLPGIAAAPKQKKDLTEGLVKQYLNSEVGMFLCVEEAGCSNLDGCQAVGLVLEARMAQRTIMDLTKADTLKAAEVRKRLILRVLRDSGEVTNTDFAGYVAVINRSHHDVKTLIEAGQEEEQTFETQGFSQVPKMPQHMSDLPPAMQRNLCLHNLISQVEALYRDFIVKEWRSMALDRLRPMLTEAKHAVQKLGPDPSTLNVRQLKRFVSLKEEICQRGLQRALDYQLVKEKAMQDLAPLAAMKRLNPQVAYEDHVGLDRLEAAAITYVLQEFSSH</sequence>
<protein>
    <recommendedName>
        <fullName evidence="1">Dynamin N-terminal domain-containing protein</fullName>
    </recommendedName>
</protein>
<organism evidence="2 3">
    <name type="scientific">Apatococcus lobatus</name>
    <dbReference type="NCBI Taxonomy" id="904363"/>
    <lineage>
        <taxon>Eukaryota</taxon>
        <taxon>Viridiplantae</taxon>
        <taxon>Chlorophyta</taxon>
        <taxon>core chlorophytes</taxon>
        <taxon>Trebouxiophyceae</taxon>
        <taxon>Chlorellales</taxon>
        <taxon>Chlorellaceae</taxon>
        <taxon>Apatococcus</taxon>
    </lineage>
</organism>
<dbReference type="InterPro" id="IPR045063">
    <property type="entry name" value="Dynamin_N"/>
</dbReference>
<dbReference type="Gene3D" id="3.40.50.300">
    <property type="entry name" value="P-loop containing nucleotide triphosphate hydrolases"/>
    <property type="match status" value="1"/>
</dbReference>
<keyword evidence="3" id="KW-1185">Reference proteome</keyword>
<feature type="domain" description="Dynamin N-terminal" evidence="1">
    <location>
        <begin position="70"/>
        <end position="183"/>
    </location>
</feature>
<accession>A0AAW1R019</accession>
<dbReference type="GO" id="GO:0016020">
    <property type="term" value="C:membrane"/>
    <property type="evidence" value="ECO:0007669"/>
    <property type="project" value="TreeGrafter"/>
</dbReference>
<evidence type="ECO:0000259" key="1">
    <source>
        <dbReference type="Pfam" id="PF00350"/>
    </source>
</evidence>
<gene>
    <name evidence="2" type="ORF">WJX74_006005</name>
</gene>
<dbReference type="GO" id="GO:0005737">
    <property type="term" value="C:cytoplasm"/>
    <property type="evidence" value="ECO:0007669"/>
    <property type="project" value="TreeGrafter"/>
</dbReference>
<dbReference type="SUPFAM" id="SSF52540">
    <property type="entry name" value="P-loop containing nucleoside triphosphate hydrolases"/>
    <property type="match status" value="1"/>
</dbReference>
<dbReference type="Proteomes" id="UP001438707">
    <property type="component" value="Unassembled WGS sequence"/>
</dbReference>
<dbReference type="GO" id="GO:0008017">
    <property type="term" value="F:microtubule binding"/>
    <property type="evidence" value="ECO:0007669"/>
    <property type="project" value="TreeGrafter"/>
</dbReference>
<dbReference type="EMBL" id="JALJOS010000019">
    <property type="protein sequence ID" value="KAK9827082.1"/>
    <property type="molecule type" value="Genomic_DNA"/>
</dbReference>
<dbReference type="InterPro" id="IPR022812">
    <property type="entry name" value="Dynamin"/>
</dbReference>